<feature type="domain" description="Putative Flp pilus-assembly TadG-like N-terminal" evidence="2">
    <location>
        <begin position="8"/>
        <end position="54"/>
    </location>
</feature>
<keyword evidence="1" id="KW-0812">Transmembrane</keyword>
<gene>
    <name evidence="3" type="ORF">HNR19_001036</name>
</gene>
<proteinExistence type="predicted"/>
<dbReference type="Proteomes" id="UP000530424">
    <property type="component" value="Unassembled WGS sequence"/>
</dbReference>
<evidence type="ECO:0000313" key="3">
    <source>
        <dbReference type="EMBL" id="NYJ00338.1"/>
    </source>
</evidence>
<feature type="transmembrane region" description="Helical" evidence="1">
    <location>
        <begin position="12"/>
        <end position="36"/>
    </location>
</feature>
<dbReference type="RefSeq" id="WP_343047061.1">
    <property type="nucleotide sequence ID" value="NZ_JACCFP010000001.1"/>
</dbReference>
<dbReference type="Pfam" id="PF13400">
    <property type="entry name" value="Tad"/>
    <property type="match status" value="1"/>
</dbReference>
<dbReference type="InterPro" id="IPR028087">
    <property type="entry name" value="Tad_N"/>
</dbReference>
<dbReference type="AlphaFoldDB" id="A0A853C151"/>
<keyword evidence="1" id="KW-1133">Transmembrane helix</keyword>
<reference evidence="3 4" key="1">
    <citation type="submission" date="2020-07" db="EMBL/GenBank/DDBJ databases">
        <title>Sequencing the genomes of 1000 actinobacteria strains.</title>
        <authorList>
            <person name="Klenk H.-P."/>
        </authorList>
    </citation>
    <scope>NUCLEOTIDE SEQUENCE [LARGE SCALE GENOMIC DNA]</scope>
    <source>
        <strain evidence="3 4">DSM 103833</strain>
    </source>
</reference>
<evidence type="ECO:0000259" key="2">
    <source>
        <dbReference type="Pfam" id="PF13400"/>
    </source>
</evidence>
<organism evidence="3 4">
    <name type="scientific">Nocardioides thalensis</name>
    <dbReference type="NCBI Taxonomy" id="1914755"/>
    <lineage>
        <taxon>Bacteria</taxon>
        <taxon>Bacillati</taxon>
        <taxon>Actinomycetota</taxon>
        <taxon>Actinomycetes</taxon>
        <taxon>Propionibacteriales</taxon>
        <taxon>Nocardioidaceae</taxon>
        <taxon>Nocardioides</taxon>
    </lineage>
</organism>
<evidence type="ECO:0000313" key="4">
    <source>
        <dbReference type="Proteomes" id="UP000530424"/>
    </source>
</evidence>
<accession>A0A853C151</accession>
<keyword evidence="1" id="KW-0472">Membrane</keyword>
<keyword evidence="4" id="KW-1185">Reference proteome</keyword>
<dbReference type="EMBL" id="JACCFP010000001">
    <property type="protein sequence ID" value="NYJ00338.1"/>
    <property type="molecule type" value="Genomic_DNA"/>
</dbReference>
<sequence>MRRRDERGSVSVMIIGFGIVLLGVVAVVVDASVAFLERQGLDNLADGAALYGADMAAEGTEVYGDGLGHGDLDLSVGAARAAVGDYLRSSGAYGDHGGLRASVRVTGDTVVVTLTSSVDLPFTVPGGPGAATVSSTGSAVVRPE</sequence>
<protein>
    <submittedName>
        <fullName evidence="3">Putative membrane protein</fullName>
    </submittedName>
</protein>
<evidence type="ECO:0000256" key="1">
    <source>
        <dbReference type="SAM" id="Phobius"/>
    </source>
</evidence>
<comment type="caution">
    <text evidence="3">The sequence shown here is derived from an EMBL/GenBank/DDBJ whole genome shotgun (WGS) entry which is preliminary data.</text>
</comment>
<name>A0A853C151_9ACTN</name>